<reference evidence="2" key="1">
    <citation type="submission" date="2021-01" db="EMBL/GenBank/DDBJ databases">
        <authorList>
            <person name="Corre E."/>
            <person name="Pelletier E."/>
            <person name="Niang G."/>
            <person name="Scheremetjew M."/>
            <person name="Finn R."/>
            <person name="Kale V."/>
            <person name="Holt S."/>
            <person name="Cochrane G."/>
            <person name="Meng A."/>
            <person name="Brown T."/>
            <person name="Cohen L."/>
        </authorList>
    </citation>
    <scope>NUCLEOTIDE SEQUENCE</scope>
    <source>
        <strain evidence="2">CCAP1064/1</strain>
    </source>
</reference>
<accession>A0A7S0GHZ0</accession>
<evidence type="ECO:0000259" key="1">
    <source>
        <dbReference type="PROSITE" id="PS51186"/>
    </source>
</evidence>
<dbReference type="PROSITE" id="PS51186">
    <property type="entry name" value="GNAT"/>
    <property type="match status" value="1"/>
</dbReference>
<name>A0A7S0GHZ0_9STRA</name>
<evidence type="ECO:0000313" key="2">
    <source>
        <dbReference type="EMBL" id="CAD8420925.1"/>
    </source>
</evidence>
<dbReference type="SUPFAM" id="SSF55729">
    <property type="entry name" value="Acyl-CoA N-acyltransferases (Nat)"/>
    <property type="match status" value="1"/>
</dbReference>
<dbReference type="PANTHER" id="PTHR47443">
    <property type="entry name" value="ACYL-COA N-ACYLTRANSFERASES (NAT) SUPERFAMILY PROTEIN"/>
    <property type="match status" value="1"/>
</dbReference>
<organism evidence="2">
    <name type="scientific">Proboscia inermis</name>
    <dbReference type="NCBI Taxonomy" id="420281"/>
    <lineage>
        <taxon>Eukaryota</taxon>
        <taxon>Sar</taxon>
        <taxon>Stramenopiles</taxon>
        <taxon>Ochrophyta</taxon>
        <taxon>Bacillariophyta</taxon>
        <taxon>Coscinodiscophyceae</taxon>
        <taxon>Rhizosoleniophycidae</taxon>
        <taxon>Rhizosoleniales</taxon>
        <taxon>Rhizosoleniaceae</taxon>
        <taxon>Proboscia</taxon>
    </lineage>
</organism>
<dbReference type="CDD" id="cd04301">
    <property type="entry name" value="NAT_SF"/>
    <property type="match status" value="1"/>
</dbReference>
<protein>
    <recommendedName>
        <fullName evidence="1">N-acetyltransferase domain-containing protein</fullName>
    </recommendedName>
</protein>
<dbReference type="InterPro" id="IPR016181">
    <property type="entry name" value="Acyl_CoA_acyltransferase"/>
</dbReference>
<feature type="domain" description="N-acetyltransferase" evidence="1">
    <location>
        <begin position="108"/>
        <end position="280"/>
    </location>
</feature>
<dbReference type="Gene3D" id="3.40.630.30">
    <property type="match status" value="1"/>
</dbReference>
<dbReference type="PANTHER" id="PTHR47443:SF3">
    <property type="entry name" value="GCN5-RELATED N-ACETYLTRANSFERASE 4, CHLOROPLASTIC"/>
    <property type="match status" value="1"/>
</dbReference>
<dbReference type="InterPro" id="IPR000182">
    <property type="entry name" value="GNAT_dom"/>
</dbReference>
<gene>
    <name evidence="2" type="ORF">PINE0816_LOCUS17076</name>
</gene>
<proteinExistence type="predicted"/>
<sequence>MIRRISLHPLAIPFSFFLLALSLYSKDSVIVKKLFDQRLLLSGVSAFEITFTTPPVFGLGSIFSKPSNAIQPCRNTDDLKNAGAFFTDAFWTDKVGGGSKKLSTPQKLQLQRQQISEFQRRYGFFNDQAKLITCQSAATGKVVVKKDIERGIVEKGDEIMGCIGVEIDDVFGKRPDRAGKEKQIEFAPLMSNLAVGRTFRRKGLAEDLVKAVETMVRKEWGYNSCYLYVEKRNKGAVKLYKKMGYWPIWENKDATTLLPTDNGRILETTTTLVCMKKNLKLGLLSRFVPF</sequence>
<dbReference type="Pfam" id="PF00583">
    <property type="entry name" value="Acetyltransf_1"/>
    <property type="match status" value="1"/>
</dbReference>
<dbReference type="GO" id="GO:0016747">
    <property type="term" value="F:acyltransferase activity, transferring groups other than amino-acyl groups"/>
    <property type="evidence" value="ECO:0007669"/>
    <property type="project" value="InterPro"/>
</dbReference>
<dbReference type="EMBL" id="HBEL01036474">
    <property type="protein sequence ID" value="CAD8420925.1"/>
    <property type="molecule type" value="Transcribed_RNA"/>
</dbReference>
<dbReference type="AlphaFoldDB" id="A0A7S0GHZ0"/>